<dbReference type="InterPro" id="IPR025736">
    <property type="entry name" value="PucR_C-HTH_dom"/>
</dbReference>
<accession>A0A010ZU08</accession>
<dbReference type="PANTHER" id="PTHR33744:SF1">
    <property type="entry name" value="DNA-BINDING TRANSCRIPTIONAL ACTIVATOR ADER"/>
    <property type="match status" value="1"/>
</dbReference>
<protein>
    <submittedName>
        <fullName evidence="4">Sugar diacid utilization regulator</fullName>
    </submittedName>
</protein>
<gene>
    <name evidence="4" type="ORF">CryarDRAFT_3327</name>
</gene>
<dbReference type="RefSeq" id="WP_035851802.1">
    <property type="nucleotide sequence ID" value="NZ_KK073874.1"/>
</dbReference>
<name>A0A010ZU08_9ACTN</name>
<dbReference type="Pfam" id="PF17853">
    <property type="entry name" value="GGDEF_2"/>
    <property type="match status" value="1"/>
</dbReference>
<reference evidence="4 5" key="1">
    <citation type="submission" date="2013-07" db="EMBL/GenBank/DDBJ databases">
        <authorList>
            <consortium name="DOE Joint Genome Institute"/>
            <person name="Eisen J."/>
            <person name="Huntemann M."/>
            <person name="Han J."/>
            <person name="Chen A."/>
            <person name="Kyrpides N."/>
            <person name="Mavromatis K."/>
            <person name="Markowitz V."/>
            <person name="Palaniappan K."/>
            <person name="Ivanova N."/>
            <person name="Schaumberg A."/>
            <person name="Pati A."/>
            <person name="Liolios K."/>
            <person name="Nordberg H.P."/>
            <person name="Cantor M.N."/>
            <person name="Hua S.X."/>
            <person name="Woyke T."/>
        </authorList>
    </citation>
    <scope>NUCLEOTIDE SEQUENCE [LARGE SCALE GENOMIC DNA]</scope>
    <source>
        <strain evidence="4 5">DSM 44712</strain>
    </source>
</reference>
<dbReference type="EMBL" id="JFBT01000001">
    <property type="protein sequence ID" value="EXG82179.1"/>
    <property type="molecule type" value="Genomic_DNA"/>
</dbReference>
<dbReference type="Gene3D" id="1.10.10.2840">
    <property type="entry name" value="PucR C-terminal helix-turn-helix domain"/>
    <property type="match status" value="1"/>
</dbReference>
<organism evidence="4 5">
    <name type="scientific">Cryptosporangium arvum DSM 44712</name>
    <dbReference type="NCBI Taxonomy" id="927661"/>
    <lineage>
        <taxon>Bacteria</taxon>
        <taxon>Bacillati</taxon>
        <taxon>Actinomycetota</taxon>
        <taxon>Actinomycetes</taxon>
        <taxon>Cryptosporangiales</taxon>
        <taxon>Cryptosporangiaceae</taxon>
        <taxon>Cryptosporangium</taxon>
    </lineage>
</organism>
<comment type="caution">
    <text evidence="4">The sequence shown here is derived from an EMBL/GenBank/DDBJ whole genome shotgun (WGS) entry which is preliminary data.</text>
</comment>
<proteinExistence type="inferred from homology"/>
<dbReference type="HOGENOM" id="CLU_485567_0_0_11"/>
<dbReference type="InterPro" id="IPR051448">
    <property type="entry name" value="CdaR-like_regulators"/>
</dbReference>
<dbReference type="InterPro" id="IPR041522">
    <property type="entry name" value="CdaR_GGDEF"/>
</dbReference>
<feature type="domain" description="CdaR GGDEF-like" evidence="3">
    <location>
        <begin position="338"/>
        <end position="450"/>
    </location>
</feature>
<dbReference type="PANTHER" id="PTHR33744">
    <property type="entry name" value="CARBOHYDRATE DIACID REGULATOR"/>
    <property type="match status" value="1"/>
</dbReference>
<evidence type="ECO:0000259" key="3">
    <source>
        <dbReference type="Pfam" id="PF17853"/>
    </source>
</evidence>
<feature type="domain" description="PucR C-terminal helix-turn-helix" evidence="2">
    <location>
        <begin position="503"/>
        <end position="561"/>
    </location>
</feature>
<sequence>MPPDTPNTKVGDSEHPDNWWREQLSNLYGLFVVSMMMFDGRDPDDILRLATTSLPALCECIADTVYLRVDRALIPAHGDTPDPDLVTALLSLDGQSGPVPTKDGRWRWAMALGSPAELLGYLVVCSRSEPSSEEFFLIKALAQQTSGALASARLHQREREHATALLTLNTELQALNGRLSESVARLEAQTRVHERLGEVSASGAGEAGIALALHELTGLSAAVEDRFGNLLAWAGPDRPDPYTKVVPHRREALLRQAAAVPHPIRVQTRVISLAKPRQEVLGVIALVDPRHTAGAHEVFALEYATTVLALELSHQRSLAQAELRLRRDLVDDLIAGTDEHSAYARADALGHDLRGTHQVVVVKWSRTQTDDAVAAAAAAAAAALQLPSLISRRAGSVVLLAPGPLVGVSLHRALADKLGGTAGAVGVGGRCRGPTDVPRSYAEAVRAADVRRGSRSPDGTTSYDQLGLYRILDTGAGTGEVQAFVQEWLGELLTYDQRKSADLVHTLSQYLECGGNYDETAAALLIHRSTLRYRLGRIRNICGHDLTDVDDRLNLHVATRAWQVLRRPE</sequence>
<keyword evidence="5" id="KW-1185">Reference proteome</keyword>
<dbReference type="PATRIC" id="fig|927661.3.peg.3286"/>
<dbReference type="InterPro" id="IPR042070">
    <property type="entry name" value="PucR_C-HTH_sf"/>
</dbReference>
<evidence type="ECO:0000313" key="5">
    <source>
        <dbReference type="Proteomes" id="UP000021053"/>
    </source>
</evidence>
<dbReference type="Proteomes" id="UP000021053">
    <property type="component" value="Unassembled WGS sequence"/>
</dbReference>
<comment type="similarity">
    <text evidence="1">Belongs to the CdaR family.</text>
</comment>
<evidence type="ECO:0000313" key="4">
    <source>
        <dbReference type="EMBL" id="EXG82179.1"/>
    </source>
</evidence>
<evidence type="ECO:0000256" key="1">
    <source>
        <dbReference type="ARBA" id="ARBA00006754"/>
    </source>
</evidence>
<evidence type="ECO:0000259" key="2">
    <source>
        <dbReference type="Pfam" id="PF13556"/>
    </source>
</evidence>
<dbReference type="Pfam" id="PF13556">
    <property type="entry name" value="HTH_30"/>
    <property type="match status" value="1"/>
</dbReference>
<dbReference type="AlphaFoldDB" id="A0A010ZU08"/>